<dbReference type="GO" id="GO:0022857">
    <property type="term" value="F:transmembrane transporter activity"/>
    <property type="evidence" value="ECO:0007669"/>
    <property type="project" value="InterPro"/>
</dbReference>
<dbReference type="InterPro" id="IPR011701">
    <property type="entry name" value="MFS"/>
</dbReference>
<accession>F2T7P6</accession>
<feature type="transmembrane region" description="Helical" evidence="6">
    <location>
        <begin position="276"/>
        <end position="295"/>
    </location>
</feature>
<dbReference type="Gene3D" id="1.20.1250.20">
    <property type="entry name" value="MFS general substrate transporter like domains"/>
    <property type="match status" value="1"/>
</dbReference>
<evidence type="ECO:0000313" key="8">
    <source>
        <dbReference type="EMBL" id="EGE79259.1"/>
    </source>
</evidence>
<feature type="transmembrane region" description="Helical" evidence="6">
    <location>
        <begin position="206"/>
        <end position="224"/>
    </location>
</feature>
<dbReference type="AlphaFoldDB" id="F2T7P6"/>
<evidence type="ECO:0000256" key="1">
    <source>
        <dbReference type="ARBA" id="ARBA00004141"/>
    </source>
</evidence>
<feature type="transmembrane region" description="Helical" evidence="6">
    <location>
        <begin position="440"/>
        <end position="459"/>
    </location>
</feature>
<dbReference type="OrthoDB" id="4139357at2759"/>
<evidence type="ECO:0000256" key="2">
    <source>
        <dbReference type="ARBA" id="ARBA00022692"/>
    </source>
</evidence>
<feature type="transmembrane region" description="Helical" evidence="6">
    <location>
        <begin position="343"/>
        <end position="366"/>
    </location>
</feature>
<feature type="transmembrane region" description="Helical" evidence="6">
    <location>
        <begin position="80"/>
        <end position="107"/>
    </location>
</feature>
<protein>
    <submittedName>
        <fullName evidence="8">MFS transporter</fullName>
    </submittedName>
</protein>
<dbReference type="Proteomes" id="UP000007802">
    <property type="component" value="Unassembled WGS sequence"/>
</dbReference>
<name>F2T7P6_AJEDA</name>
<feature type="region of interest" description="Disordered" evidence="5">
    <location>
        <begin position="1"/>
        <end position="21"/>
    </location>
</feature>
<keyword evidence="4 6" id="KW-0472">Membrane</keyword>
<dbReference type="SUPFAM" id="SSF103473">
    <property type="entry name" value="MFS general substrate transporter"/>
    <property type="match status" value="1"/>
</dbReference>
<dbReference type="GO" id="GO:0005886">
    <property type="term" value="C:plasma membrane"/>
    <property type="evidence" value="ECO:0007669"/>
    <property type="project" value="TreeGrafter"/>
</dbReference>
<dbReference type="PANTHER" id="PTHR23501:SF156">
    <property type="entry name" value="TRANSPORTER, PUTATIVE-RELATED"/>
    <property type="match status" value="1"/>
</dbReference>
<comment type="subcellular location">
    <subcellularLocation>
        <location evidence="1">Membrane</location>
        <topology evidence="1">Multi-pass membrane protein</topology>
    </subcellularLocation>
</comment>
<dbReference type="PANTHER" id="PTHR23501">
    <property type="entry name" value="MAJOR FACILITATOR SUPERFAMILY"/>
    <property type="match status" value="1"/>
</dbReference>
<dbReference type="PRINTS" id="PR01036">
    <property type="entry name" value="TCRTETB"/>
</dbReference>
<proteinExistence type="predicted"/>
<feature type="transmembrane region" description="Helical" evidence="6">
    <location>
        <begin position="119"/>
        <end position="136"/>
    </location>
</feature>
<feature type="transmembrane region" description="Helical" evidence="6">
    <location>
        <begin position="301"/>
        <end position="322"/>
    </location>
</feature>
<keyword evidence="2 6" id="KW-0812">Transmembrane</keyword>
<feature type="transmembrane region" description="Helical" evidence="6">
    <location>
        <begin position="148"/>
        <end position="173"/>
    </location>
</feature>
<evidence type="ECO:0000256" key="5">
    <source>
        <dbReference type="SAM" id="MobiDB-lite"/>
    </source>
</evidence>
<dbReference type="HOGENOM" id="CLU_000960_22_0_1"/>
<feature type="transmembrane region" description="Helical" evidence="6">
    <location>
        <begin position="236"/>
        <end position="255"/>
    </location>
</feature>
<dbReference type="InterPro" id="IPR036259">
    <property type="entry name" value="MFS_trans_sf"/>
</dbReference>
<gene>
    <name evidence="8" type="ORF">BDDG_02197</name>
</gene>
<dbReference type="PROSITE" id="PS50850">
    <property type="entry name" value="MFS"/>
    <property type="match status" value="1"/>
</dbReference>
<feature type="domain" description="Major facilitator superfamily (MFS) profile" evidence="7">
    <location>
        <begin position="82"/>
        <end position="576"/>
    </location>
</feature>
<feature type="transmembrane region" description="Helical" evidence="6">
    <location>
        <begin position="378"/>
        <end position="397"/>
    </location>
</feature>
<evidence type="ECO:0000256" key="4">
    <source>
        <dbReference type="ARBA" id="ARBA00023136"/>
    </source>
</evidence>
<reference evidence="8" key="1">
    <citation type="submission" date="2010-03" db="EMBL/GenBank/DDBJ databases">
        <title>Annotation of Blastomyces dermatitidis strain ATCC 18188.</title>
        <authorList>
            <consortium name="The Broad Institute Genome Sequencing Platform"/>
            <consortium name="Broad Institute Genome Sequencing Center for Infectious Disease."/>
            <person name="Cuomo C."/>
            <person name="Klein B."/>
            <person name="Sullivan T."/>
            <person name="Heitman J."/>
            <person name="Young S."/>
            <person name="Zeng Q."/>
            <person name="Gargeya S."/>
            <person name="Alvarado L."/>
            <person name="Berlin A.M."/>
            <person name="Chapman S.B."/>
            <person name="Chen Z."/>
            <person name="Freedman E."/>
            <person name="Gellesch M."/>
            <person name="Goldberg J."/>
            <person name="Griggs A."/>
            <person name="Gujja S."/>
            <person name="Heilman E."/>
            <person name="Heiman D."/>
            <person name="Howarth C."/>
            <person name="Mehta T."/>
            <person name="Neiman D."/>
            <person name="Pearson M."/>
            <person name="Roberts A."/>
            <person name="Saif S."/>
            <person name="Shea T."/>
            <person name="Shenoy N."/>
            <person name="Sisk P."/>
            <person name="Stolte C."/>
            <person name="Sykes S."/>
            <person name="White J."/>
            <person name="Yandava C."/>
            <person name="Haas B."/>
            <person name="Nusbaum C."/>
            <person name="Birren B."/>
        </authorList>
    </citation>
    <scope>NUCLEOTIDE SEQUENCE [LARGE SCALE GENOMIC DNA]</scope>
    <source>
        <strain evidence="8">ATCC 18188</strain>
    </source>
</reference>
<evidence type="ECO:0000259" key="7">
    <source>
        <dbReference type="PROSITE" id="PS50850"/>
    </source>
</evidence>
<evidence type="ECO:0000256" key="3">
    <source>
        <dbReference type="ARBA" id="ARBA00022989"/>
    </source>
</evidence>
<keyword evidence="3 6" id="KW-1133">Transmembrane helix</keyword>
<dbReference type="EMBL" id="GG749413">
    <property type="protein sequence ID" value="EGE79259.1"/>
    <property type="molecule type" value="Genomic_DNA"/>
</dbReference>
<feature type="transmembrane region" description="Helical" evidence="6">
    <location>
        <begin position="549"/>
        <end position="571"/>
    </location>
</feature>
<feature type="transmembrane region" description="Helical" evidence="6">
    <location>
        <begin position="409"/>
        <end position="428"/>
    </location>
</feature>
<dbReference type="Pfam" id="PF07690">
    <property type="entry name" value="MFS_1"/>
    <property type="match status" value="1"/>
</dbReference>
<sequence length="588" mass="64135">MDESTDELIRPEDFPLPNRSQESLCSQELISWNITPPLPALHDPTQQLAPPAPLSSIPSNVPPSTLDETQQLGKNEWESILLFFTLAIVAFVGALDATSLPIALPTIAREFNASTSQSFWVGISFLLTVVLSQPIHTGLSGIFGRKEILYLCLLYSSIGSVIAGFSKSIYVLIVGRALQGFGAGSLETLSEVILGDFTTPEEHCRYLTIFGFIWAAGFASGPLIGATFAEYVDWRWIPWINIPLLAIPIMLVLIFRILKPIKCPLRSQLGQIDWPAIALFVPSLSLLTVGVTWTGSQQDQWDSIATVVLLALGILFLVIFIIREGYARTPIFPYWLLTTRSGFVSLFGAFMHGAVLYSTSFFIPIYLQATVQLNPVAAATNMLPLSVLVPVMALATTFASRHLHHHYDYFIWTGWFLTTLGIGILILLDGKTNTASRLGLQVLGAMGLGILLPALGIPLQERTDGEQQTEATMGNFIFARQLGAVVGVSLGSRVFSNAFSVDVARLLPLPEALSSLSDGSAAVNFIPSLKNLELVVDERRAITGVYERVIRTVWIVITVLSALGLLSSILIRELRVGRKDSGKQALQG</sequence>
<evidence type="ECO:0000256" key="6">
    <source>
        <dbReference type="SAM" id="Phobius"/>
    </source>
</evidence>
<organism evidence="8">
    <name type="scientific">Ajellomyces dermatitidis (strain ATCC 18188 / CBS 674.68)</name>
    <name type="common">Blastomyces dermatitidis</name>
    <dbReference type="NCBI Taxonomy" id="653446"/>
    <lineage>
        <taxon>Eukaryota</taxon>
        <taxon>Fungi</taxon>
        <taxon>Dikarya</taxon>
        <taxon>Ascomycota</taxon>
        <taxon>Pezizomycotina</taxon>
        <taxon>Eurotiomycetes</taxon>
        <taxon>Eurotiomycetidae</taxon>
        <taxon>Onygenales</taxon>
        <taxon>Ajellomycetaceae</taxon>
        <taxon>Blastomyces</taxon>
    </lineage>
</organism>
<dbReference type="InterPro" id="IPR020846">
    <property type="entry name" value="MFS_dom"/>
</dbReference>